<keyword evidence="3" id="KW-1185">Reference proteome</keyword>
<protein>
    <recommendedName>
        <fullName evidence="1">ESAT-6-like protein</fullName>
    </recommendedName>
</protein>
<reference evidence="2 3" key="1">
    <citation type="journal article" date="2021" name="Sci. Rep.">
        <title>Phenotypic and genomic hallmarks of a novel, potentially pathogenic rapidly growing Mycobacterium species related to the Mycobacterium fortuitum complex.</title>
        <authorList>
            <person name="Gharbi R."/>
            <person name="Khanna V."/>
            <person name="Frigui W."/>
            <person name="Mhenni B."/>
            <person name="Brosch R."/>
            <person name="Mardassi H."/>
        </authorList>
    </citation>
    <scope>NUCLEOTIDE SEQUENCE [LARGE SCALE GENOMIC DNA]</scope>
    <source>
        <strain evidence="2 3">TNTM28</strain>
    </source>
</reference>
<name>A0ABS6KU10_9MYCO</name>
<dbReference type="Proteomes" id="UP000812982">
    <property type="component" value="Unassembled WGS sequence"/>
</dbReference>
<evidence type="ECO:0000313" key="3">
    <source>
        <dbReference type="Proteomes" id="UP000812982"/>
    </source>
</evidence>
<dbReference type="NCBIfam" id="TIGR03930">
    <property type="entry name" value="WXG100_ESAT6"/>
    <property type="match status" value="1"/>
</dbReference>
<evidence type="ECO:0000313" key="2">
    <source>
        <dbReference type="EMBL" id="MBU9767045.1"/>
    </source>
</evidence>
<dbReference type="InterPro" id="IPR010310">
    <property type="entry name" value="T7SS_ESAT-6-like"/>
</dbReference>
<sequence>MLIVDFPQLQGAIDHMAQFGRDVTETLEEIDQAMTALRANWEGSGSDAQAQSQQQWEDGAEQMKQSLATMQKIAEMAHKNYTDAVDKNGQMWGA</sequence>
<dbReference type="RefSeq" id="WP_217160904.1">
    <property type="nucleotide sequence ID" value="NZ_VOMB01000027.1"/>
</dbReference>
<accession>A0ABS6KU10</accession>
<dbReference type="Pfam" id="PF06013">
    <property type="entry name" value="WXG100"/>
    <property type="match status" value="1"/>
</dbReference>
<gene>
    <name evidence="2" type="ORF">FR943_24815</name>
</gene>
<comment type="caution">
    <text evidence="2">The sequence shown here is derived from an EMBL/GenBank/DDBJ whole genome shotgun (WGS) entry which is preliminary data.</text>
</comment>
<proteinExistence type="inferred from homology"/>
<evidence type="ECO:0000256" key="1">
    <source>
        <dbReference type="RuleBase" id="RU362001"/>
    </source>
</evidence>
<comment type="similarity">
    <text evidence="1">Belongs to the WXG100 family.</text>
</comment>
<organism evidence="2 3">
    <name type="scientific">[Mycobacterium] fortunisiensis</name>
    <dbReference type="NCBI Taxonomy" id="2600579"/>
    <lineage>
        <taxon>Bacteria</taxon>
        <taxon>Bacillati</taxon>
        <taxon>Actinomycetota</taxon>
        <taxon>Actinomycetes</taxon>
        <taxon>Mycobacteriales</taxon>
        <taxon>Mycobacteriaceae</taxon>
        <taxon>Mycolicibacterium</taxon>
    </lineage>
</organism>
<dbReference type="EMBL" id="VOMB01000027">
    <property type="protein sequence ID" value="MBU9767045.1"/>
    <property type="molecule type" value="Genomic_DNA"/>
</dbReference>